<feature type="region of interest" description="Disordered" evidence="6">
    <location>
        <begin position="986"/>
        <end position="1040"/>
    </location>
</feature>
<keyword evidence="11" id="KW-1185">Reference proteome</keyword>
<dbReference type="Gene3D" id="2.60.40.10">
    <property type="entry name" value="Immunoglobulins"/>
    <property type="match status" value="9"/>
</dbReference>
<name>A0A9P0MD99_NEZVI</name>
<evidence type="ECO:0000256" key="7">
    <source>
        <dbReference type="SAM" id="Phobius"/>
    </source>
</evidence>
<dbReference type="InterPro" id="IPR003599">
    <property type="entry name" value="Ig_sub"/>
</dbReference>
<keyword evidence="3" id="KW-1015">Disulfide bond</keyword>
<comment type="subcellular location">
    <subcellularLocation>
        <location evidence="1">Membrane</location>
        <topology evidence="1">Single-pass type I membrane protein</topology>
    </subcellularLocation>
</comment>
<dbReference type="SUPFAM" id="SSF49265">
    <property type="entry name" value="Fibronectin type III"/>
    <property type="match status" value="1"/>
</dbReference>
<dbReference type="CDD" id="cd00096">
    <property type="entry name" value="Ig"/>
    <property type="match status" value="1"/>
</dbReference>
<evidence type="ECO:0000256" key="3">
    <source>
        <dbReference type="ARBA" id="ARBA00023157"/>
    </source>
</evidence>
<feature type="domain" description="Ig-like" evidence="8">
    <location>
        <begin position="130"/>
        <end position="219"/>
    </location>
</feature>
<dbReference type="InterPro" id="IPR007110">
    <property type="entry name" value="Ig-like_dom"/>
</dbReference>
<dbReference type="InterPro" id="IPR013162">
    <property type="entry name" value="CD80_C2-set"/>
</dbReference>
<dbReference type="AlphaFoldDB" id="A0A9P0MD99"/>
<proteinExistence type="predicted"/>
<keyword evidence="7" id="KW-1133">Transmembrane helix</keyword>
<dbReference type="FunFam" id="2.60.40.10:FF:001273">
    <property type="entry name" value="Hibris, isoform B"/>
    <property type="match status" value="1"/>
</dbReference>
<feature type="domain" description="Ig-like" evidence="8">
    <location>
        <begin position="327"/>
        <end position="416"/>
    </location>
</feature>
<dbReference type="FunFam" id="2.60.40.10:FF:000405">
    <property type="entry name" value="nephrin isoform X1"/>
    <property type="match status" value="2"/>
</dbReference>
<dbReference type="PANTHER" id="PTHR11640">
    <property type="entry name" value="NEPHRIN"/>
    <property type="match status" value="1"/>
</dbReference>
<keyword evidence="7" id="KW-0812">Transmembrane</keyword>
<reference evidence="10" key="1">
    <citation type="submission" date="2022-01" db="EMBL/GenBank/DDBJ databases">
        <authorList>
            <person name="King R."/>
        </authorList>
    </citation>
    <scope>NUCLEOTIDE SEQUENCE</scope>
</reference>
<dbReference type="PROSITE" id="PS50835">
    <property type="entry name" value="IG_LIKE"/>
    <property type="match status" value="7"/>
</dbReference>
<dbReference type="SMART" id="SM00409">
    <property type="entry name" value="IG"/>
    <property type="match status" value="6"/>
</dbReference>
<evidence type="ECO:0000256" key="5">
    <source>
        <dbReference type="ARBA" id="ARBA00023319"/>
    </source>
</evidence>
<dbReference type="InterPro" id="IPR013783">
    <property type="entry name" value="Ig-like_fold"/>
</dbReference>
<protein>
    <recommendedName>
        <fullName evidence="12">Nephrin</fullName>
    </recommendedName>
</protein>
<keyword evidence="5" id="KW-0393">Immunoglobulin domain</keyword>
<feature type="domain" description="Fibronectin type-III" evidence="9">
    <location>
        <begin position="788"/>
        <end position="881"/>
    </location>
</feature>
<dbReference type="InterPro" id="IPR036179">
    <property type="entry name" value="Ig-like_dom_sf"/>
</dbReference>
<feature type="domain" description="Ig-like" evidence="8">
    <location>
        <begin position="685"/>
        <end position="781"/>
    </location>
</feature>
<evidence type="ECO:0000259" key="8">
    <source>
        <dbReference type="PROSITE" id="PS50835"/>
    </source>
</evidence>
<gene>
    <name evidence="10" type="ORF">NEZAVI_LOCUS6045</name>
</gene>
<evidence type="ECO:0000256" key="6">
    <source>
        <dbReference type="SAM" id="MobiDB-lite"/>
    </source>
</evidence>
<dbReference type="GO" id="GO:0098609">
    <property type="term" value="P:cell-cell adhesion"/>
    <property type="evidence" value="ECO:0007669"/>
    <property type="project" value="TreeGrafter"/>
</dbReference>
<keyword evidence="4" id="KW-0325">Glycoprotein</keyword>
<feature type="domain" description="Ig-like" evidence="8">
    <location>
        <begin position="523"/>
        <end position="609"/>
    </location>
</feature>
<dbReference type="PANTHER" id="PTHR11640:SF31">
    <property type="entry name" value="IRREGULAR CHIASM C-ROUGHEST PROTEIN-RELATED"/>
    <property type="match status" value="1"/>
</dbReference>
<feature type="transmembrane region" description="Helical" evidence="7">
    <location>
        <begin position="952"/>
        <end position="978"/>
    </location>
</feature>
<dbReference type="OrthoDB" id="10028801at2759"/>
<dbReference type="GO" id="GO:0050839">
    <property type="term" value="F:cell adhesion molecule binding"/>
    <property type="evidence" value="ECO:0007669"/>
    <property type="project" value="TreeGrafter"/>
</dbReference>
<dbReference type="InterPro" id="IPR003006">
    <property type="entry name" value="Ig/MHC_CS"/>
</dbReference>
<dbReference type="SMART" id="SM00060">
    <property type="entry name" value="FN3"/>
    <property type="match status" value="1"/>
</dbReference>
<keyword evidence="2 7" id="KW-0472">Membrane</keyword>
<dbReference type="EMBL" id="OV725079">
    <property type="protein sequence ID" value="CAH1395843.1"/>
    <property type="molecule type" value="Genomic_DNA"/>
</dbReference>
<dbReference type="Pfam" id="PF08205">
    <property type="entry name" value="C2-set_2"/>
    <property type="match status" value="2"/>
</dbReference>
<dbReference type="InterPro" id="IPR003598">
    <property type="entry name" value="Ig_sub2"/>
</dbReference>
<feature type="transmembrane region" description="Helical" evidence="7">
    <location>
        <begin position="899"/>
        <end position="920"/>
    </location>
</feature>
<dbReference type="InterPro" id="IPR036116">
    <property type="entry name" value="FN3_sf"/>
</dbReference>
<dbReference type="CDD" id="cd00063">
    <property type="entry name" value="FN3"/>
    <property type="match status" value="1"/>
</dbReference>
<evidence type="ECO:0008006" key="12">
    <source>
        <dbReference type="Google" id="ProtNLM"/>
    </source>
</evidence>
<dbReference type="SUPFAM" id="SSF48726">
    <property type="entry name" value="Immunoglobulin"/>
    <property type="match status" value="7"/>
</dbReference>
<dbReference type="InterPro" id="IPR003961">
    <property type="entry name" value="FN3_dom"/>
</dbReference>
<feature type="compositionally biased region" description="Low complexity" evidence="6">
    <location>
        <begin position="1"/>
        <end position="18"/>
    </location>
</feature>
<feature type="domain" description="Ig-like" evidence="8">
    <location>
        <begin position="421"/>
        <end position="518"/>
    </location>
</feature>
<dbReference type="GO" id="GO:0005911">
    <property type="term" value="C:cell-cell junction"/>
    <property type="evidence" value="ECO:0007669"/>
    <property type="project" value="TreeGrafter"/>
</dbReference>
<feature type="domain" description="Ig-like" evidence="8">
    <location>
        <begin position="14"/>
        <end position="118"/>
    </location>
</feature>
<evidence type="ECO:0000313" key="11">
    <source>
        <dbReference type="Proteomes" id="UP001152798"/>
    </source>
</evidence>
<organism evidence="10 11">
    <name type="scientific">Nezara viridula</name>
    <name type="common">Southern green stink bug</name>
    <name type="synonym">Cimex viridulus</name>
    <dbReference type="NCBI Taxonomy" id="85310"/>
    <lineage>
        <taxon>Eukaryota</taxon>
        <taxon>Metazoa</taxon>
        <taxon>Ecdysozoa</taxon>
        <taxon>Arthropoda</taxon>
        <taxon>Hexapoda</taxon>
        <taxon>Insecta</taxon>
        <taxon>Pterygota</taxon>
        <taxon>Neoptera</taxon>
        <taxon>Paraneoptera</taxon>
        <taxon>Hemiptera</taxon>
        <taxon>Heteroptera</taxon>
        <taxon>Panheteroptera</taxon>
        <taxon>Pentatomomorpha</taxon>
        <taxon>Pentatomoidea</taxon>
        <taxon>Pentatomidae</taxon>
        <taxon>Pentatominae</taxon>
        <taxon>Nezara</taxon>
    </lineage>
</organism>
<evidence type="ECO:0000259" key="9">
    <source>
        <dbReference type="PROSITE" id="PS50853"/>
    </source>
</evidence>
<evidence type="ECO:0000313" key="10">
    <source>
        <dbReference type="EMBL" id="CAH1395843.1"/>
    </source>
</evidence>
<dbReference type="Proteomes" id="UP001152798">
    <property type="component" value="Chromosome 3"/>
</dbReference>
<dbReference type="PROSITE" id="PS50853">
    <property type="entry name" value="FN3"/>
    <property type="match status" value="1"/>
</dbReference>
<feature type="domain" description="Ig-like" evidence="8">
    <location>
        <begin position="224"/>
        <end position="319"/>
    </location>
</feature>
<dbReference type="GO" id="GO:0005886">
    <property type="term" value="C:plasma membrane"/>
    <property type="evidence" value="ECO:0007669"/>
    <property type="project" value="TreeGrafter"/>
</dbReference>
<dbReference type="PROSITE" id="PS00290">
    <property type="entry name" value="IG_MHC"/>
    <property type="match status" value="1"/>
</dbReference>
<evidence type="ECO:0000256" key="2">
    <source>
        <dbReference type="ARBA" id="ARBA00023136"/>
    </source>
</evidence>
<sequence length="1160" mass="127595">MGGESPDPAEEAPPSSIEMVGHPSNSKIEIKENQEFQLECLVKNSKPAAKIVWFRGNVELKLDKREDKVVIVDPSKKVKRYDVSSKITLQPTAEDDFADYTCEARHEALHPEMPLRVTVQLSVLYPPGLPYIEGYTEGETIRRGQNVELVCRSRGGNPPAQLIWYKNSEQIRMAYRTSGRLSENIYSFTADANDNKAKYRCEASNIMSKSPLKAEVDLTVLFAPTQVTISGPTEARVGDTVPLTCTTASSNPPADIKWMVNGRQVRNATQHTIPAPEGGWFTTSNTTAVIGPNQKSLVVICHGLNKQLTENIVSTHTINVLYPPGQPILTGYTKGTHIAAGTLQKISCISSGGNPLATLTWYKNDKKINSVSKTNDRSVSAEVTILANVTDNEAVYKCEASNPATEIPLIERVQLSVHFPPEHVKIKKEPEELRAGTIATLTCDASSSNPPSEMSWWREGISVTEGITNSSKPGLHGGTVSSIQLKLNITPEIDGDVYTCQAANIVLQRSVHDAVTMSVLYKPVFSEVGETDVSGIEGENLLLGSQAAGHPSALTYTWTKDRAPLSSNKDIHIEGPFINFTRLHRTFTGVYTCEAVNSEGSTTVTFNLTVFYGGSIVGTSHGVSVSPKEDAQLWCRFDGSPLSQEHIAWHRDDFPEMSQRTTITWQNNTSFLTIREAKKEDIDKPEMDLSPNLLKSASNNGETGRLVCRVSAAPAVNFTWSRGSSIITTDHHKYLIDYKQIDDVHYESIVLIRNIEQSDYGRYECIARNHLGFSTNTVVLALTNAPDPPSNLQVYNVSHDSLTLGWEPGFDGGLPASYRLRYRPVNIPGATYKYEDTGNVTKYTVTGLELGTEYVFSIQALNRLGSSRYLADTLKATTSSVAPPSLPSRGGGSTRSTSGFILILCFILGVVLLLLNLLLVGCCLRRRKARLAAAKRVTELPDPQFDAADIPLIIIMAVVSTAATLLIINIIVIAFFYYRKRRHRDQVHHEGSSDQGSNKNPPMEMYAPSSYNETVTGETLSSVSEKSESYSDQQDYNDDARKPAASTYLIDQSDYPFQYTGYDIQPQIKDVEPIALHRTPYNNQNGGLGVPPMDNYYTVSPDPRYVAYPPPLQFAQPPLPVPANTRQVPPDVTVLSAPPLLSTFNYSPASHLVEPDSHLV</sequence>
<evidence type="ECO:0000256" key="4">
    <source>
        <dbReference type="ARBA" id="ARBA00023180"/>
    </source>
</evidence>
<dbReference type="InterPro" id="IPR051275">
    <property type="entry name" value="Cell_adhesion_signaling"/>
</dbReference>
<dbReference type="SMART" id="SM00408">
    <property type="entry name" value="IGc2"/>
    <property type="match status" value="6"/>
</dbReference>
<feature type="region of interest" description="Disordered" evidence="6">
    <location>
        <begin position="1"/>
        <end position="22"/>
    </location>
</feature>
<evidence type="ECO:0000256" key="1">
    <source>
        <dbReference type="ARBA" id="ARBA00004479"/>
    </source>
</evidence>
<dbReference type="Pfam" id="PF13927">
    <property type="entry name" value="Ig_3"/>
    <property type="match status" value="5"/>
</dbReference>
<dbReference type="Pfam" id="PF00041">
    <property type="entry name" value="fn3"/>
    <property type="match status" value="1"/>
</dbReference>
<accession>A0A9P0MD99</accession>